<dbReference type="OrthoDB" id="74360at2759"/>
<dbReference type="Pfam" id="PF00743">
    <property type="entry name" value="FMO-like"/>
    <property type="match status" value="1"/>
</dbReference>
<evidence type="ECO:0000313" key="7">
    <source>
        <dbReference type="EMBL" id="KIX98817.1"/>
    </source>
</evidence>
<evidence type="ECO:0000256" key="6">
    <source>
        <dbReference type="SAM" id="MobiDB-lite"/>
    </source>
</evidence>
<evidence type="ECO:0000256" key="2">
    <source>
        <dbReference type="ARBA" id="ARBA00010139"/>
    </source>
</evidence>
<dbReference type="InterPro" id="IPR051209">
    <property type="entry name" value="FAD-bind_Monooxygenase_sf"/>
</dbReference>
<keyword evidence="4" id="KW-0274">FAD</keyword>
<dbReference type="InterPro" id="IPR036188">
    <property type="entry name" value="FAD/NAD-bd_sf"/>
</dbReference>
<dbReference type="PANTHER" id="PTHR42877:SF7">
    <property type="entry name" value="FLAVIN-BINDING MONOOXYGENASE-RELATED"/>
    <property type="match status" value="1"/>
</dbReference>
<accession>A0A0D2JZ67</accession>
<proteinExistence type="inferred from homology"/>
<comment type="similarity">
    <text evidence="2">Belongs to the FAD-binding monooxygenase family.</text>
</comment>
<evidence type="ECO:0000313" key="8">
    <source>
        <dbReference type="Proteomes" id="UP000053411"/>
    </source>
</evidence>
<dbReference type="GO" id="GO:0050661">
    <property type="term" value="F:NADP binding"/>
    <property type="evidence" value="ECO:0007669"/>
    <property type="project" value="InterPro"/>
</dbReference>
<evidence type="ECO:0000256" key="4">
    <source>
        <dbReference type="ARBA" id="ARBA00022827"/>
    </source>
</evidence>
<dbReference type="Gene3D" id="3.50.50.60">
    <property type="entry name" value="FAD/NAD(P)-binding domain"/>
    <property type="match status" value="2"/>
</dbReference>
<dbReference type="GO" id="GO:0004499">
    <property type="term" value="F:N,N-dimethylaniline monooxygenase activity"/>
    <property type="evidence" value="ECO:0007669"/>
    <property type="project" value="InterPro"/>
</dbReference>
<dbReference type="AlphaFoldDB" id="A0A0D2JZ67"/>
<dbReference type="InterPro" id="IPR020946">
    <property type="entry name" value="Flavin_mOase-like"/>
</dbReference>
<protein>
    <submittedName>
        <fullName evidence="7">Uncharacterized protein</fullName>
    </submittedName>
</protein>
<feature type="region of interest" description="Disordered" evidence="6">
    <location>
        <begin position="1"/>
        <end position="21"/>
    </location>
</feature>
<evidence type="ECO:0000256" key="5">
    <source>
        <dbReference type="ARBA" id="ARBA00023002"/>
    </source>
</evidence>
<dbReference type="VEuPathDB" id="FungiDB:Z520_05278"/>
<dbReference type="Proteomes" id="UP000053411">
    <property type="component" value="Unassembled WGS sequence"/>
</dbReference>
<dbReference type="PANTHER" id="PTHR42877">
    <property type="entry name" value="L-ORNITHINE N(5)-MONOOXYGENASE-RELATED"/>
    <property type="match status" value="1"/>
</dbReference>
<dbReference type="EMBL" id="KN848070">
    <property type="protein sequence ID" value="KIX98817.1"/>
    <property type="molecule type" value="Genomic_DNA"/>
</dbReference>
<comment type="cofactor">
    <cofactor evidence="1">
        <name>FAD</name>
        <dbReference type="ChEBI" id="CHEBI:57692"/>
    </cofactor>
</comment>
<name>A0A0D2JZ67_9EURO</name>
<evidence type="ECO:0000256" key="1">
    <source>
        <dbReference type="ARBA" id="ARBA00001974"/>
    </source>
</evidence>
<organism evidence="7 8">
    <name type="scientific">Fonsecaea multimorphosa CBS 102226</name>
    <dbReference type="NCBI Taxonomy" id="1442371"/>
    <lineage>
        <taxon>Eukaryota</taxon>
        <taxon>Fungi</taxon>
        <taxon>Dikarya</taxon>
        <taxon>Ascomycota</taxon>
        <taxon>Pezizomycotina</taxon>
        <taxon>Eurotiomycetes</taxon>
        <taxon>Chaetothyriomycetidae</taxon>
        <taxon>Chaetothyriales</taxon>
        <taxon>Herpotrichiellaceae</taxon>
        <taxon>Fonsecaea</taxon>
    </lineage>
</organism>
<keyword evidence="8" id="KW-1185">Reference proteome</keyword>
<sequence>MDSGAVPAEPTSGTTHGDSSIPLLQNCGSSVKSDQPWTPLLNNPSVNDVPIPERPLGTRKKMRIGILGAGVSGLCLMKVAEERLSNVDVVCYEKNADIGGTWLENRYPGCACDIPSVAYQFPWRPWPWKNYYSSSKDIWAYLKAVEQENDFIKKYIKLRHHVKGLSWKDEDAKWVVEVENLQNGELLVDQVDVIVNGTGILNRWKWPEIAGIHDFKGKLIHSANWDPEVDLKDKKVALIGAGSSAVQILPSIYDQVSRVYHWVRSKIWVTAGFAQEFAGENGGNFAYSDTQTQLFNRKDAYLTYCKMIEGDLNRRFKFVINGSEAQREARRFAEKEMRINLANRPDLIDQVIPTDFFVGCRRPTPGLKYLQALASAKTTVYNQQLNRITANGCIDPSGKEQEVDVIICATGFDTSYRPRFRLMVNGQNVPDSWIEEVPSYLSLAVAGVPNYFTSGGAYFPSAHGSFFPLIQGSCEYIAEVIDKMQLENITSLRPKPEVTRQFSKFADSFLKRTAWTGPCSSWFKGGKVDAKPTIWPGSRLHFLRLIEKPRYEDFAITYEKENMFSFLGNGFHVCESDGSDITWYLGATETHIDEQEVREVMDGLKGKRMAGFEP</sequence>
<dbReference type="GeneID" id="27711024"/>
<evidence type="ECO:0000256" key="3">
    <source>
        <dbReference type="ARBA" id="ARBA00022630"/>
    </source>
</evidence>
<feature type="compositionally biased region" description="Polar residues" evidence="6">
    <location>
        <begin position="11"/>
        <end position="21"/>
    </location>
</feature>
<dbReference type="SUPFAM" id="SSF51905">
    <property type="entry name" value="FAD/NAD(P)-binding domain"/>
    <property type="match status" value="3"/>
</dbReference>
<dbReference type="GO" id="GO:0050660">
    <property type="term" value="F:flavin adenine dinucleotide binding"/>
    <property type="evidence" value="ECO:0007669"/>
    <property type="project" value="InterPro"/>
</dbReference>
<reference evidence="7 8" key="1">
    <citation type="submission" date="2015-01" db="EMBL/GenBank/DDBJ databases">
        <title>The Genome Sequence of Fonsecaea multimorphosa CBS 102226.</title>
        <authorList>
            <consortium name="The Broad Institute Genomics Platform"/>
            <person name="Cuomo C."/>
            <person name="de Hoog S."/>
            <person name="Gorbushina A."/>
            <person name="Stielow B."/>
            <person name="Teixiera M."/>
            <person name="Abouelleil A."/>
            <person name="Chapman S.B."/>
            <person name="Priest M."/>
            <person name="Young S.K."/>
            <person name="Wortman J."/>
            <person name="Nusbaum C."/>
            <person name="Birren B."/>
        </authorList>
    </citation>
    <scope>NUCLEOTIDE SEQUENCE [LARGE SCALE GENOMIC DNA]</scope>
    <source>
        <strain evidence="7 8">CBS 102226</strain>
    </source>
</reference>
<dbReference type="RefSeq" id="XP_016632940.1">
    <property type="nucleotide sequence ID" value="XM_016775781.1"/>
</dbReference>
<gene>
    <name evidence="7" type="ORF">Z520_05278</name>
</gene>
<keyword evidence="3" id="KW-0285">Flavoprotein</keyword>
<keyword evidence="5" id="KW-0560">Oxidoreductase</keyword>